<evidence type="ECO:0000256" key="7">
    <source>
        <dbReference type="PIRSR" id="PIRSR000077-1"/>
    </source>
</evidence>
<dbReference type="SUPFAM" id="SSF52833">
    <property type="entry name" value="Thioredoxin-like"/>
    <property type="match status" value="1"/>
</dbReference>
<keyword evidence="13" id="KW-1185">Reference proteome</keyword>
<evidence type="ECO:0000256" key="8">
    <source>
        <dbReference type="PIRSR" id="PIRSR000077-4"/>
    </source>
</evidence>
<dbReference type="EMBL" id="VDMO01000012">
    <property type="protein sequence ID" value="TNM70646.1"/>
    <property type="molecule type" value="Genomic_DNA"/>
</dbReference>
<keyword evidence="5 8" id="KW-0676">Redox-active center</keyword>
<accession>A0A5C4Y6S3</accession>
<dbReference type="GO" id="GO:0015035">
    <property type="term" value="F:protein-disulfide reductase activity"/>
    <property type="evidence" value="ECO:0007669"/>
    <property type="project" value="InterPro"/>
</dbReference>
<evidence type="ECO:0000313" key="13">
    <source>
        <dbReference type="Proteomes" id="UP000629870"/>
    </source>
</evidence>
<feature type="site" description="Contributes to redox potential value" evidence="7">
    <location>
        <position position="29"/>
    </location>
</feature>
<organism evidence="11 12">
    <name type="scientific">Deinococcus radiopugnans ATCC 19172</name>
    <dbReference type="NCBI Taxonomy" id="585398"/>
    <lineage>
        <taxon>Bacteria</taxon>
        <taxon>Thermotogati</taxon>
        <taxon>Deinococcota</taxon>
        <taxon>Deinococci</taxon>
        <taxon>Deinococcales</taxon>
        <taxon>Deinococcaceae</taxon>
        <taxon>Deinococcus</taxon>
    </lineage>
</organism>
<evidence type="ECO:0000256" key="5">
    <source>
        <dbReference type="ARBA" id="ARBA00023284"/>
    </source>
</evidence>
<keyword evidence="2" id="KW-0813">Transport</keyword>
<proteinExistence type="inferred from homology"/>
<dbReference type="InterPro" id="IPR005746">
    <property type="entry name" value="Thioredoxin"/>
</dbReference>
<evidence type="ECO:0000256" key="3">
    <source>
        <dbReference type="ARBA" id="ARBA00022982"/>
    </source>
</evidence>
<feature type="disulfide bond" description="Redox-active" evidence="8">
    <location>
        <begin position="27"/>
        <end position="30"/>
    </location>
</feature>
<dbReference type="GO" id="GO:0045454">
    <property type="term" value="P:cell redox homeostasis"/>
    <property type="evidence" value="ECO:0007669"/>
    <property type="project" value="TreeGrafter"/>
</dbReference>
<dbReference type="PANTHER" id="PTHR45663">
    <property type="entry name" value="GEO12009P1"/>
    <property type="match status" value="1"/>
</dbReference>
<feature type="active site" description="Nucleophile" evidence="7">
    <location>
        <position position="27"/>
    </location>
</feature>
<dbReference type="InterPro" id="IPR036249">
    <property type="entry name" value="Thioredoxin-like_sf"/>
</dbReference>
<evidence type="ECO:0000259" key="9">
    <source>
        <dbReference type="PROSITE" id="PS51352"/>
    </source>
</evidence>
<dbReference type="EMBL" id="JACHEW010000011">
    <property type="protein sequence ID" value="MBB6017126.1"/>
    <property type="molecule type" value="Genomic_DNA"/>
</dbReference>
<dbReference type="InterPro" id="IPR013766">
    <property type="entry name" value="Thioredoxin_domain"/>
</dbReference>
<dbReference type="InterPro" id="IPR017937">
    <property type="entry name" value="Thioredoxin_CS"/>
</dbReference>
<dbReference type="OrthoDB" id="72081at2"/>
<comment type="similarity">
    <text evidence="1 6">Belongs to the thioredoxin family.</text>
</comment>
<dbReference type="PANTHER" id="PTHR45663:SF11">
    <property type="entry name" value="GEO12009P1"/>
    <property type="match status" value="1"/>
</dbReference>
<evidence type="ECO:0000313" key="12">
    <source>
        <dbReference type="Proteomes" id="UP000313988"/>
    </source>
</evidence>
<evidence type="ECO:0000256" key="1">
    <source>
        <dbReference type="ARBA" id="ARBA00008987"/>
    </source>
</evidence>
<evidence type="ECO:0000313" key="10">
    <source>
        <dbReference type="EMBL" id="MBB6017126.1"/>
    </source>
</evidence>
<evidence type="ECO:0000256" key="6">
    <source>
        <dbReference type="PIRNR" id="PIRNR000077"/>
    </source>
</evidence>
<dbReference type="GO" id="GO:0005829">
    <property type="term" value="C:cytosol"/>
    <property type="evidence" value="ECO:0007669"/>
    <property type="project" value="TreeGrafter"/>
</dbReference>
<name>A0A5C4Y6S3_9DEIO</name>
<dbReference type="PROSITE" id="PS00194">
    <property type="entry name" value="THIOREDOXIN_1"/>
    <property type="match status" value="1"/>
</dbReference>
<evidence type="ECO:0000256" key="4">
    <source>
        <dbReference type="ARBA" id="ARBA00023157"/>
    </source>
</evidence>
<feature type="active site" description="Nucleophile" evidence="7">
    <location>
        <position position="30"/>
    </location>
</feature>
<evidence type="ECO:0000313" key="11">
    <source>
        <dbReference type="EMBL" id="TNM70646.1"/>
    </source>
</evidence>
<sequence length="106" mass="11840">MIELGDDNFEPMIQQGLWVVDFWSPTCAPCRVVSPILADLAREWQGEVHFASVNADTELRTRFAQQISGLPSVVVFQDGRPVDLILGAHPARVYRDRIAGVRSVHP</sequence>
<feature type="site" description="Deprotonates C-terminal active site Cys" evidence="7">
    <location>
        <position position="21"/>
    </location>
</feature>
<keyword evidence="3" id="KW-0249">Electron transport</keyword>
<gene>
    <name evidence="11" type="ORF">FHR04_12135</name>
    <name evidence="10" type="ORF">HNQ04_002388</name>
</gene>
<dbReference type="PROSITE" id="PS51352">
    <property type="entry name" value="THIOREDOXIN_2"/>
    <property type="match status" value="1"/>
</dbReference>
<dbReference type="Gene3D" id="3.40.30.10">
    <property type="entry name" value="Glutaredoxin"/>
    <property type="match status" value="1"/>
</dbReference>
<dbReference type="PIRSF" id="PIRSF000077">
    <property type="entry name" value="Thioredoxin"/>
    <property type="match status" value="1"/>
</dbReference>
<keyword evidence="4 8" id="KW-1015">Disulfide bond</keyword>
<comment type="caution">
    <text evidence="11">The sequence shown here is derived from an EMBL/GenBank/DDBJ whole genome shotgun (WGS) entry which is preliminary data.</text>
</comment>
<dbReference type="RefSeq" id="WP_139403668.1">
    <property type="nucleotide sequence ID" value="NZ_JACHEW010000011.1"/>
</dbReference>
<evidence type="ECO:0000256" key="2">
    <source>
        <dbReference type="ARBA" id="ARBA00022448"/>
    </source>
</evidence>
<dbReference type="Proteomes" id="UP000313988">
    <property type="component" value="Unassembled WGS sequence"/>
</dbReference>
<feature type="site" description="Contributes to redox potential value" evidence="7">
    <location>
        <position position="28"/>
    </location>
</feature>
<dbReference type="AlphaFoldDB" id="A0A5C4Y6S3"/>
<dbReference type="Pfam" id="PF00085">
    <property type="entry name" value="Thioredoxin"/>
    <property type="match status" value="1"/>
</dbReference>
<feature type="domain" description="Thioredoxin" evidence="9">
    <location>
        <begin position="1"/>
        <end position="103"/>
    </location>
</feature>
<reference evidence="10 13" key="2">
    <citation type="submission" date="2020-08" db="EMBL/GenBank/DDBJ databases">
        <title>Genomic Encyclopedia of Type Strains, Phase IV (KMG-IV): sequencing the most valuable type-strain genomes for metagenomic binning, comparative biology and taxonomic classification.</title>
        <authorList>
            <person name="Goeker M."/>
        </authorList>
    </citation>
    <scope>NUCLEOTIDE SEQUENCE [LARGE SCALE GENOMIC DNA]</scope>
    <source>
        <strain evidence="10 13">DSM 12027</strain>
    </source>
</reference>
<reference evidence="11 12" key="1">
    <citation type="submission" date="2019-06" db="EMBL/GenBank/DDBJ databases">
        <title>Genome sequence of Deinococcus radiopugnans ATCC 19172.</title>
        <authorList>
            <person name="Maclea K.S."/>
            <person name="Maynard C.R."/>
        </authorList>
    </citation>
    <scope>NUCLEOTIDE SEQUENCE [LARGE SCALE GENOMIC DNA]</scope>
    <source>
        <strain evidence="11 12">ATCC 19172</strain>
    </source>
</reference>
<dbReference type="Proteomes" id="UP000629870">
    <property type="component" value="Unassembled WGS sequence"/>
</dbReference>
<dbReference type="CDD" id="cd02947">
    <property type="entry name" value="TRX_family"/>
    <property type="match status" value="1"/>
</dbReference>
<protein>
    <recommendedName>
        <fullName evidence="6">Thioredoxin</fullName>
    </recommendedName>
</protein>